<evidence type="ECO:0000259" key="2">
    <source>
        <dbReference type="Pfam" id="PF04784"/>
    </source>
</evidence>
<keyword evidence="1" id="KW-0732">Signal</keyword>
<dbReference type="InterPro" id="IPR006869">
    <property type="entry name" value="DUF547"/>
</dbReference>
<gene>
    <name evidence="3" type="ORF">EAX61_04625</name>
</gene>
<organism evidence="3 4">
    <name type="scientific">Dokdonia sinensis</name>
    <dbReference type="NCBI Taxonomy" id="2479847"/>
    <lineage>
        <taxon>Bacteria</taxon>
        <taxon>Pseudomonadati</taxon>
        <taxon>Bacteroidota</taxon>
        <taxon>Flavobacteriia</taxon>
        <taxon>Flavobacteriales</taxon>
        <taxon>Flavobacteriaceae</taxon>
        <taxon>Dokdonia</taxon>
    </lineage>
</organism>
<evidence type="ECO:0000313" key="4">
    <source>
        <dbReference type="Proteomes" id="UP000281985"/>
    </source>
</evidence>
<dbReference type="AlphaFoldDB" id="A0A3M0GEE7"/>
<proteinExistence type="predicted"/>
<feature type="chain" id="PRO_5017986753" evidence="1">
    <location>
        <begin position="23"/>
        <end position="240"/>
    </location>
</feature>
<evidence type="ECO:0000313" key="3">
    <source>
        <dbReference type="EMBL" id="RMB62867.1"/>
    </source>
</evidence>
<keyword evidence="4" id="KW-1185">Reference proteome</keyword>
<accession>A0A3M0GEE7</accession>
<dbReference type="OrthoDB" id="526867at2"/>
<reference evidence="3 4" key="1">
    <citation type="submission" date="2018-10" db="EMBL/GenBank/DDBJ databases">
        <title>Dokdonia luteus sp. nov., isolated from sea water.</title>
        <authorList>
            <person name="Zhou L.Y."/>
            <person name="Du Z.J."/>
        </authorList>
    </citation>
    <scope>NUCLEOTIDE SEQUENCE [LARGE SCALE GENOMIC DNA]</scope>
    <source>
        <strain evidence="3 4">SH27</strain>
    </source>
</reference>
<dbReference type="PANTHER" id="PTHR34386:SF1">
    <property type="entry name" value="GLUTAREDOXIN-LIKE PROTEIN NRDH"/>
    <property type="match status" value="1"/>
</dbReference>
<feature type="domain" description="DUF547" evidence="2">
    <location>
        <begin position="74"/>
        <end position="174"/>
    </location>
</feature>
<dbReference type="Proteomes" id="UP000281985">
    <property type="component" value="Unassembled WGS sequence"/>
</dbReference>
<dbReference type="InterPro" id="IPR051548">
    <property type="entry name" value="Grx-like_ET"/>
</dbReference>
<dbReference type="PANTHER" id="PTHR34386">
    <property type="entry name" value="GLUTAREDOXIN"/>
    <property type="match status" value="1"/>
</dbReference>
<dbReference type="GO" id="GO:0009055">
    <property type="term" value="F:electron transfer activity"/>
    <property type="evidence" value="ECO:0007669"/>
    <property type="project" value="TreeGrafter"/>
</dbReference>
<dbReference type="Pfam" id="PF04784">
    <property type="entry name" value="DUF547"/>
    <property type="match status" value="1"/>
</dbReference>
<dbReference type="GO" id="GO:0045454">
    <property type="term" value="P:cell redox homeostasis"/>
    <property type="evidence" value="ECO:0007669"/>
    <property type="project" value="TreeGrafter"/>
</dbReference>
<feature type="signal peptide" evidence="1">
    <location>
        <begin position="1"/>
        <end position="22"/>
    </location>
</feature>
<dbReference type="EMBL" id="REFV01000003">
    <property type="protein sequence ID" value="RMB62867.1"/>
    <property type="molecule type" value="Genomic_DNA"/>
</dbReference>
<sequence>MKSIKIFILLLFVGTLSTEIYAQDTDAFFRTADAFFKANVKNGRVDYAKVKVNPETLHKLLENASKIKVSTSDAKTYQAFWINTYNLAVIKGIIEKYPVKQPLSIKGFFDKNKYDVGGTSITLNDIENKMLRAKFPNEPRFHFALVCAGLGCPPIIDEAYTPSKLESQLQRQTEIAVNNPNFIKVKGNKVQLSQIFEWYKEDFVRNGNEIDFLNKYRKEPIPANAKLSYYPYDWTLNDVK</sequence>
<name>A0A3M0GEE7_9FLAO</name>
<comment type="caution">
    <text evidence="3">The sequence shown here is derived from an EMBL/GenBank/DDBJ whole genome shotgun (WGS) entry which is preliminary data.</text>
</comment>
<protein>
    <submittedName>
        <fullName evidence="3">DUF547 domain-containing protein</fullName>
    </submittedName>
</protein>
<dbReference type="RefSeq" id="WP_121916500.1">
    <property type="nucleotide sequence ID" value="NZ_REFV01000003.1"/>
</dbReference>
<evidence type="ECO:0000256" key="1">
    <source>
        <dbReference type="SAM" id="SignalP"/>
    </source>
</evidence>